<name>J9DXM6_WUCBA</name>
<dbReference type="AlphaFoldDB" id="J9DXM6"/>
<reference evidence="2" key="1">
    <citation type="submission" date="2012-08" db="EMBL/GenBank/DDBJ databases">
        <title>The Genome Sequence of Wuchereria bancrofti.</title>
        <authorList>
            <person name="Nutman T.B."/>
            <person name="Fink D.L."/>
            <person name="Russ C."/>
            <person name="Young S."/>
            <person name="Zeng Q."/>
            <person name="Koehrsen M."/>
            <person name="Alvarado L."/>
            <person name="Berlin A."/>
            <person name="Chapman S.B."/>
            <person name="Chen Z."/>
            <person name="Freedman E."/>
            <person name="Gellesch M."/>
            <person name="Goldberg J."/>
            <person name="Griggs A."/>
            <person name="Gujja S."/>
            <person name="Heilman E.R."/>
            <person name="Heiman D."/>
            <person name="Hepburn T."/>
            <person name="Howarth C."/>
            <person name="Jen D."/>
            <person name="Larson L."/>
            <person name="Lewis B."/>
            <person name="Mehta T."/>
            <person name="Park D."/>
            <person name="Pearson M."/>
            <person name="Roberts A."/>
            <person name="Saif S."/>
            <person name="Shea T."/>
            <person name="Shenoy N."/>
            <person name="Sisk P."/>
            <person name="Stolte C."/>
            <person name="Sykes S."/>
            <person name="Walk T."/>
            <person name="White J."/>
            <person name="Yandava C."/>
            <person name="Haas B."/>
            <person name="Henn M.R."/>
            <person name="Nusbaum C."/>
            <person name="Birren B."/>
        </authorList>
    </citation>
    <scope>NUCLEOTIDE SEQUENCE [LARGE SCALE GENOMIC DNA]</scope>
    <source>
        <strain evidence="2">NA</strain>
    </source>
</reference>
<feature type="non-terminal residue" evidence="1">
    <location>
        <position position="108"/>
    </location>
</feature>
<sequence length="108" mass="12293">MGRKELSEICLMVVEDAHRAVSGSHPLSELIRTCLLQRAEFRILAYTDCKLDKVGQLQSIVMNLQVDLIRSLSSIREEVSLTFASPRMCKLYISISEDIRRIGNELLK</sequence>
<proteinExistence type="predicted"/>
<dbReference type="Proteomes" id="UP000004810">
    <property type="component" value="Unassembled WGS sequence"/>
</dbReference>
<evidence type="ECO:0000313" key="2">
    <source>
        <dbReference type="Proteomes" id="UP000004810"/>
    </source>
</evidence>
<accession>J9DXM6</accession>
<dbReference type="InterPro" id="IPR027417">
    <property type="entry name" value="P-loop_NTPase"/>
</dbReference>
<dbReference type="Gene3D" id="3.40.50.300">
    <property type="entry name" value="P-loop containing nucleotide triphosphate hydrolases"/>
    <property type="match status" value="1"/>
</dbReference>
<evidence type="ECO:0000313" key="1">
    <source>
        <dbReference type="EMBL" id="EJW74488.1"/>
    </source>
</evidence>
<dbReference type="EMBL" id="ADBV01012133">
    <property type="protein sequence ID" value="EJW74488.1"/>
    <property type="molecule type" value="Genomic_DNA"/>
</dbReference>
<gene>
    <name evidence="1" type="ORF">WUBG_14604</name>
</gene>
<organism evidence="1 2">
    <name type="scientific">Wuchereria bancrofti</name>
    <dbReference type="NCBI Taxonomy" id="6293"/>
    <lineage>
        <taxon>Eukaryota</taxon>
        <taxon>Metazoa</taxon>
        <taxon>Ecdysozoa</taxon>
        <taxon>Nematoda</taxon>
        <taxon>Chromadorea</taxon>
        <taxon>Rhabditida</taxon>
        <taxon>Spirurina</taxon>
        <taxon>Spiruromorpha</taxon>
        <taxon>Filarioidea</taxon>
        <taxon>Onchocercidae</taxon>
        <taxon>Wuchereria</taxon>
    </lineage>
</organism>
<protein>
    <submittedName>
        <fullName evidence="1">Uncharacterized protein</fullName>
    </submittedName>
</protein>
<comment type="caution">
    <text evidence="1">The sequence shown here is derived from an EMBL/GenBank/DDBJ whole genome shotgun (WGS) entry which is preliminary data.</text>
</comment>